<evidence type="ECO:0000259" key="1">
    <source>
        <dbReference type="Pfam" id="PF20720"/>
    </source>
</evidence>
<evidence type="ECO:0000313" key="2">
    <source>
        <dbReference type="EMBL" id="MCW8039703.1"/>
    </source>
</evidence>
<dbReference type="InterPro" id="IPR049050">
    <property type="entry name" value="nSTAND3"/>
</dbReference>
<evidence type="ECO:0000313" key="3">
    <source>
        <dbReference type="Proteomes" id="UP001209682"/>
    </source>
</evidence>
<proteinExistence type="predicted"/>
<dbReference type="Pfam" id="PF13289">
    <property type="entry name" value="SIR2_2"/>
    <property type="match status" value="1"/>
</dbReference>
<sequence length="828" mass="95739">MNYEQALAYAKSGKAILFLGSGFSYGVTSVIGEKLPTASGLALRLCKESNSKETDNLKNACKRYLKNKTTSEMVELLKDLFTVRQSTPAHHEIAAIPWFRIYTTNYDNVFEISAEENQIRFQSIDMEKDPRGEIDKKTVIHINGYINALDEKKLDGSFKLTTPSYLTSSFRDSKWCGVFTRDVQTASAIFFIGYSMYDIEIQEILFSDKQLREKTFFIDREDLTPDQIEDLDIDDFGQVCPIGINQFAKDLQSVDVLSISKNTLFINNFNELKLNEHTTRQPTYSDIENLLSFGKNDSELLTNDILDFKSDNYIITREIEKICLSHLNEKSNLILFSSLANGKTILANSICLKMISKGYRTFILKDIHDINIASYEAEQIIKNDSKSIFIIENYTKNIELINQINYIRKNNTKLILISRTTEHERNIDDLLLDKRVLEPKETVEVCIDKLHQDDIKKFSQYLTRYGFWREKAGLNENEKNNFIVFDAKKEISSMLLGVLNSEQVQLKIGALHHEVLNSDMLLKTIVSILCLNIVNIQNPDNYLISTLTGEHSLSTLQLRSSSAFNHIVYKTANGDYFPKSSIFAKHFFQSFPDQNLLVEVLIQICKNVRNSVVHNRDIYMQIYRDLASYKNAANIVPKVHHRTSLVQFYEGLREIDSERRYPHFWLQYAIALISIPSLNNLQDAESHLSTSLSIAKKFNNYWIDDINTQFARCYIEKAIIIDLNNIEQAYISFKLSCETMIKVMNGSKVRTESLRPLGKYFKFYDKFKNKLNKDQIIYIDNQCKLIHELINRKLPNAKSNDFYYNRAIKNISDISSKIQLKIHVELNK</sequence>
<keyword evidence="3" id="KW-1185">Reference proteome</keyword>
<accession>A0ABT3NJL3</accession>
<dbReference type="RefSeq" id="WP_265465119.1">
    <property type="nucleotide sequence ID" value="NZ_JAPEQW010000012.1"/>
</dbReference>
<dbReference type="Proteomes" id="UP001209682">
    <property type="component" value="Unassembled WGS sequence"/>
</dbReference>
<comment type="caution">
    <text evidence="2">The sequence shown here is derived from an EMBL/GenBank/DDBJ whole genome shotgun (WGS) entry which is preliminary data.</text>
</comment>
<name>A0ABT3NJL3_9GAMM</name>
<gene>
    <name evidence="2" type="ORF">OKC24_11155</name>
</gene>
<organism evidence="2 3">
    <name type="scientific">Acinetobacter entericus</name>
    <dbReference type="NCBI Taxonomy" id="2989714"/>
    <lineage>
        <taxon>Bacteria</taxon>
        <taxon>Pseudomonadati</taxon>
        <taxon>Pseudomonadota</taxon>
        <taxon>Gammaproteobacteria</taxon>
        <taxon>Moraxellales</taxon>
        <taxon>Moraxellaceae</taxon>
        <taxon>Acinetobacter</taxon>
    </lineage>
</organism>
<dbReference type="EMBL" id="JAPEQW010000012">
    <property type="protein sequence ID" value="MCW8039703.1"/>
    <property type="molecule type" value="Genomic_DNA"/>
</dbReference>
<feature type="domain" description="Novel STAND NTPase 3" evidence="1">
    <location>
        <begin position="321"/>
        <end position="429"/>
    </location>
</feature>
<dbReference type="Pfam" id="PF20720">
    <property type="entry name" value="nSTAND3"/>
    <property type="match status" value="1"/>
</dbReference>
<reference evidence="2 3" key="1">
    <citation type="submission" date="2022-11" db="EMBL/GenBank/DDBJ databases">
        <title>Acinetobacter entericus sp. nov., isolated from the gut of the plastic-eating larvae of the Coleoptera insect Zophobas atratus.</title>
        <authorList>
            <person name="Dong X."/>
            <person name="Yang Y."/>
        </authorList>
    </citation>
    <scope>NUCLEOTIDE SEQUENCE [LARGE SCALE GENOMIC DNA]</scope>
    <source>
        <strain evidence="2 3">BIT-DXN8</strain>
    </source>
</reference>
<protein>
    <submittedName>
        <fullName evidence="2">SIR2 family protein</fullName>
    </submittedName>
</protein>